<evidence type="ECO:0000313" key="1">
    <source>
        <dbReference type="EMBL" id="KZN02693.1"/>
    </source>
</evidence>
<accession>A0A162AL24</accession>
<dbReference type="EMBL" id="LNRQ01000003">
    <property type="protein sequence ID" value="KZN02693.1"/>
    <property type="molecule type" value="Genomic_DNA"/>
</dbReference>
<gene>
    <name evidence="1" type="ORF">DCAR_011448</name>
</gene>
<protein>
    <submittedName>
        <fullName evidence="1">Uncharacterized protein</fullName>
    </submittedName>
</protein>
<proteinExistence type="predicted"/>
<comment type="caution">
    <text evidence="1">The sequence shown here is derived from an EMBL/GenBank/DDBJ whole genome shotgun (WGS) entry which is preliminary data.</text>
</comment>
<dbReference type="AlphaFoldDB" id="A0A162AL24"/>
<sequence length="65" mass="7756">MPYEKGILDYLQRHSLEWTITTSNLRAERTQFFFHKAITRRHNTNNITSIIRGREALLNLKGNIR</sequence>
<organism evidence="1">
    <name type="scientific">Daucus carota subsp. sativus</name>
    <name type="common">Carrot</name>
    <dbReference type="NCBI Taxonomy" id="79200"/>
    <lineage>
        <taxon>Eukaryota</taxon>
        <taxon>Viridiplantae</taxon>
        <taxon>Streptophyta</taxon>
        <taxon>Embryophyta</taxon>
        <taxon>Tracheophyta</taxon>
        <taxon>Spermatophyta</taxon>
        <taxon>Magnoliopsida</taxon>
        <taxon>eudicotyledons</taxon>
        <taxon>Gunneridae</taxon>
        <taxon>Pentapetalae</taxon>
        <taxon>asterids</taxon>
        <taxon>campanulids</taxon>
        <taxon>Apiales</taxon>
        <taxon>Apiaceae</taxon>
        <taxon>Apioideae</taxon>
        <taxon>Scandiceae</taxon>
        <taxon>Daucinae</taxon>
        <taxon>Daucus</taxon>
        <taxon>Daucus sect. Daucus</taxon>
    </lineage>
</organism>
<name>A0A162AL24_DAUCS</name>
<dbReference type="Gramene" id="KZN02693">
    <property type="protein sequence ID" value="KZN02693"/>
    <property type="gene ID" value="DCAR_011448"/>
</dbReference>
<reference evidence="1" key="1">
    <citation type="journal article" date="2016" name="Nat. Genet.">
        <title>A high-quality carrot genome assembly provides new insights into carotenoid accumulation and asterid genome evolution.</title>
        <authorList>
            <person name="Iorizzo M."/>
            <person name="Ellison S."/>
            <person name="Senalik D."/>
            <person name="Zeng P."/>
            <person name="Satapoomin P."/>
            <person name="Huang J."/>
            <person name="Bowman M."/>
            <person name="Iovene M."/>
            <person name="Sanseverino W."/>
            <person name="Cavagnaro P."/>
            <person name="Yildiz M."/>
            <person name="Macko-Podgorni A."/>
            <person name="Moranska E."/>
            <person name="Grzebelus E."/>
            <person name="Grzebelus D."/>
            <person name="Ashrafi H."/>
            <person name="Zheng Z."/>
            <person name="Cheng S."/>
            <person name="Spooner D."/>
            <person name="Van Deynze A."/>
            <person name="Simon P."/>
        </authorList>
    </citation>
    <scope>NUCLEOTIDE SEQUENCE [LARGE SCALE GENOMIC DNA]</scope>
    <source>
        <tissue evidence="1">Leaf</tissue>
    </source>
</reference>